<feature type="region of interest" description="Disordered" evidence="1">
    <location>
        <begin position="266"/>
        <end position="303"/>
    </location>
</feature>
<reference evidence="3" key="1">
    <citation type="submission" date="2021-01" db="EMBL/GenBank/DDBJ databases">
        <title>Whole genome shotgun sequence of Planosporangium mesophilum NBRC 109066.</title>
        <authorList>
            <person name="Komaki H."/>
            <person name="Tamura T."/>
        </authorList>
    </citation>
    <scope>NUCLEOTIDE SEQUENCE</scope>
    <source>
        <strain evidence="3">NBRC 109066</strain>
    </source>
</reference>
<dbReference type="Proteomes" id="UP000599074">
    <property type="component" value="Unassembled WGS sequence"/>
</dbReference>
<feature type="compositionally biased region" description="Polar residues" evidence="1">
    <location>
        <begin position="291"/>
        <end position="303"/>
    </location>
</feature>
<feature type="transmembrane region" description="Helical" evidence="2">
    <location>
        <begin position="60"/>
        <end position="79"/>
    </location>
</feature>
<sequence>MVVAVNCPGVIDIVKIAGYYAQMTGVLAGFAFTALVVLLGPARPDEPGLHRTSRANGVPLVLLAAFIALTMSTLIYSVLAGESEQARGRAATVEIIDGVPFGLAVIMLFHGITLLMQGGDIDPVAVGTARVMTVVISPPLTLYYIANGAADTLSIHATRVAGECVATGVSELGLVLSVILVLVLAVSVIPKLQPRALRAGARKALRLVPISVLVVSLAATVAAGDLSTRSPDFLFSPTALDRYLVGIFVLLALLGLVLGLGRPEYRGPAGTRKRRSGTARPPLFRTRRATSRPSNPGSACSAA</sequence>
<keyword evidence="4" id="KW-1185">Reference proteome</keyword>
<proteinExistence type="predicted"/>
<name>A0A8J3TH22_9ACTN</name>
<gene>
    <name evidence="3" type="ORF">Pme01_49730</name>
</gene>
<feature type="transmembrane region" description="Helical" evidence="2">
    <location>
        <begin position="172"/>
        <end position="192"/>
    </location>
</feature>
<organism evidence="3 4">
    <name type="scientific">Planosporangium mesophilum</name>
    <dbReference type="NCBI Taxonomy" id="689768"/>
    <lineage>
        <taxon>Bacteria</taxon>
        <taxon>Bacillati</taxon>
        <taxon>Actinomycetota</taxon>
        <taxon>Actinomycetes</taxon>
        <taxon>Micromonosporales</taxon>
        <taxon>Micromonosporaceae</taxon>
        <taxon>Planosporangium</taxon>
    </lineage>
</organism>
<dbReference type="AlphaFoldDB" id="A0A8J3TH22"/>
<keyword evidence="2" id="KW-0472">Membrane</keyword>
<feature type="transmembrane region" description="Helical" evidence="2">
    <location>
        <begin position="19"/>
        <end position="39"/>
    </location>
</feature>
<comment type="caution">
    <text evidence="3">The sequence shown here is derived from an EMBL/GenBank/DDBJ whole genome shotgun (WGS) entry which is preliminary data.</text>
</comment>
<keyword evidence="2" id="KW-0812">Transmembrane</keyword>
<dbReference type="EMBL" id="BOON01000051">
    <property type="protein sequence ID" value="GII25376.1"/>
    <property type="molecule type" value="Genomic_DNA"/>
</dbReference>
<evidence type="ECO:0000313" key="4">
    <source>
        <dbReference type="Proteomes" id="UP000599074"/>
    </source>
</evidence>
<evidence type="ECO:0000313" key="3">
    <source>
        <dbReference type="EMBL" id="GII25376.1"/>
    </source>
</evidence>
<accession>A0A8J3TH22</accession>
<evidence type="ECO:0000256" key="1">
    <source>
        <dbReference type="SAM" id="MobiDB-lite"/>
    </source>
</evidence>
<feature type="transmembrane region" description="Helical" evidence="2">
    <location>
        <begin position="99"/>
        <end position="116"/>
    </location>
</feature>
<protein>
    <submittedName>
        <fullName evidence="3">Uncharacterized protein</fullName>
    </submittedName>
</protein>
<feature type="transmembrane region" description="Helical" evidence="2">
    <location>
        <begin position="243"/>
        <end position="265"/>
    </location>
</feature>
<keyword evidence="2" id="KW-1133">Transmembrane helix</keyword>
<feature type="transmembrane region" description="Helical" evidence="2">
    <location>
        <begin position="204"/>
        <end position="223"/>
    </location>
</feature>
<evidence type="ECO:0000256" key="2">
    <source>
        <dbReference type="SAM" id="Phobius"/>
    </source>
</evidence>